<comment type="similarity">
    <text evidence="3">Belongs to the GRAS family.</text>
</comment>
<dbReference type="Proteomes" id="UP001210211">
    <property type="component" value="Unassembled WGS sequence"/>
</dbReference>
<keyword evidence="2" id="KW-0804">Transcription</keyword>
<evidence type="ECO:0000256" key="1">
    <source>
        <dbReference type="ARBA" id="ARBA00023015"/>
    </source>
</evidence>
<evidence type="ECO:0000313" key="4">
    <source>
        <dbReference type="EMBL" id="KAJ3687701.1"/>
    </source>
</evidence>
<dbReference type="EMBL" id="JAMRDG010000002">
    <property type="protein sequence ID" value="KAJ3687701.1"/>
    <property type="molecule type" value="Genomic_DNA"/>
</dbReference>
<evidence type="ECO:0000256" key="2">
    <source>
        <dbReference type="ARBA" id="ARBA00023163"/>
    </source>
</evidence>
<dbReference type="Pfam" id="PF03514">
    <property type="entry name" value="GRAS"/>
    <property type="match status" value="1"/>
</dbReference>
<reference evidence="4 5" key="1">
    <citation type="journal article" date="2022" name="Cell">
        <title>Repeat-based holocentromeres influence genome architecture and karyotype evolution.</title>
        <authorList>
            <person name="Hofstatter P.G."/>
            <person name="Thangavel G."/>
            <person name="Lux T."/>
            <person name="Neumann P."/>
            <person name="Vondrak T."/>
            <person name="Novak P."/>
            <person name="Zhang M."/>
            <person name="Costa L."/>
            <person name="Castellani M."/>
            <person name="Scott A."/>
            <person name="Toegelov H."/>
            <person name="Fuchs J."/>
            <person name="Mata-Sucre Y."/>
            <person name="Dias Y."/>
            <person name="Vanzela A.L.L."/>
            <person name="Huettel B."/>
            <person name="Almeida C.C.S."/>
            <person name="Simkova H."/>
            <person name="Souza G."/>
            <person name="Pedrosa-Harand A."/>
            <person name="Macas J."/>
            <person name="Mayer K.F.X."/>
            <person name="Houben A."/>
            <person name="Marques A."/>
        </authorList>
    </citation>
    <scope>NUCLEOTIDE SEQUENCE [LARGE SCALE GENOMIC DNA]</scope>
    <source>
        <strain evidence="4">RhyTen1mFocal</strain>
    </source>
</reference>
<evidence type="ECO:0000256" key="3">
    <source>
        <dbReference type="PROSITE-ProRule" id="PRU01191"/>
    </source>
</evidence>
<organism evidence="4 5">
    <name type="scientific">Rhynchospora tenuis</name>
    <dbReference type="NCBI Taxonomy" id="198213"/>
    <lineage>
        <taxon>Eukaryota</taxon>
        <taxon>Viridiplantae</taxon>
        <taxon>Streptophyta</taxon>
        <taxon>Embryophyta</taxon>
        <taxon>Tracheophyta</taxon>
        <taxon>Spermatophyta</taxon>
        <taxon>Magnoliopsida</taxon>
        <taxon>Liliopsida</taxon>
        <taxon>Poales</taxon>
        <taxon>Cyperaceae</taxon>
        <taxon>Cyperoideae</taxon>
        <taxon>Rhynchosporeae</taxon>
        <taxon>Rhynchospora</taxon>
    </lineage>
</organism>
<comment type="caution">
    <text evidence="4">The sequence shown here is derived from an EMBL/GenBank/DDBJ whole genome shotgun (WGS) entry which is preliminary data.</text>
</comment>
<sequence>MASYGNFHENGNKIPHALNTPECFQTTLPAFQSDNLNPNARSNPLVSNGKVSQDACDLTSNAMINYIGQILLEEDIDEDIYQEEAALQDTEKSFYHILGKEYPFSPSWTQFHTTKSTDGGAINTLETFPKNEMPSYSKSKHPSISADPISFLSIENLPTTQIRKGAEEAMKFLPAVGKLFIGLEPKKFEIDEEAKINNVSENKPLYHKSETKKCALDREPNLSEGLACKQQAVSLDEPARIDNLDQFLLCRGQEYVKEVMSVRETMKQETRSTSGEHQVELRKALEKKECGQGLVDLNSLLICCSEAVSINDYTRAYELINQIRIHSSPKGDPYQRLAHYLVDALEAHIAGTGSDVYRELLSRQGTVTDFLKAFRVYHATCPFLRATYYFSNQTILKVSKNAKKVHIIDFGIHLGFLWPSFFESLSSLGNRSPKIRITGVEFPEKGFRPGKLVEETGRRLSEYAQRFNIHLKYQGIAAKWENLRIEDFKIERDETLIVNSLYRFKCLADETVDTSCPRDRVLRMINKIKPCVFIHGIVNGPKRTLSYATRFKEVLYWFSIFFDMLGSNMSPDSEIRLYIERNLVSPKAFNAIACEGSERERPETYKQWQARNLRAGFVQLPVDSLIKKNIDSFVRGLYHKEYVAVEEDNWLLLGWKGRIMFALSTWKPNEHNQSK</sequence>
<proteinExistence type="inferred from homology"/>
<feature type="region of interest" description="Leucine repeat II (LRII)" evidence="3">
    <location>
        <begin position="455"/>
        <end position="487"/>
    </location>
</feature>
<name>A0AAD5Z6D7_9POAL</name>
<dbReference type="PROSITE" id="PS50985">
    <property type="entry name" value="GRAS"/>
    <property type="match status" value="1"/>
</dbReference>
<feature type="short sequence motif" description="VHIID" evidence="3">
    <location>
        <begin position="405"/>
        <end position="409"/>
    </location>
</feature>
<dbReference type="InterPro" id="IPR005202">
    <property type="entry name" value="TF_GRAS"/>
</dbReference>
<feature type="region of interest" description="SAW" evidence="3">
    <location>
        <begin position="593"/>
        <end position="667"/>
    </location>
</feature>
<protein>
    <recommendedName>
        <fullName evidence="6">Scarecrow-like protein 9</fullName>
    </recommendedName>
</protein>
<evidence type="ECO:0008006" key="6">
    <source>
        <dbReference type="Google" id="ProtNLM"/>
    </source>
</evidence>
<evidence type="ECO:0000313" key="5">
    <source>
        <dbReference type="Proteomes" id="UP001210211"/>
    </source>
</evidence>
<feature type="region of interest" description="Leucine repeat I (LRI)" evidence="3">
    <location>
        <begin position="295"/>
        <end position="355"/>
    </location>
</feature>
<accession>A0AAD5Z6D7</accession>
<dbReference type="PANTHER" id="PTHR31636">
    <property type="entry name" value="OSJNBA0084A10.13 PROTEIN-RELATED"/>
    <property type="match status" value="1"/>
</dbReference>
<gene>
    <name evidence="4" type="ORF">LUZ61_016865</name>
</gene>
<comment type="caution">
    <text evidence="3">Lacks conserved residue(s) required for the propagation of feature annotation.</text>
</comment>
<keyword evidence="5" id="KW-1185">Reference proteome</keyword>
<keyword evidence="1" id="KW-0805">Transcription regulation</keyword>
<dbReference type="AlphaFoldDB" id="A0AAD5Z6D7"/>
<feature type="region of interest" description="VHIID" evidence="3">
    <location>
        <begin position="374"/>
        <end position="439"/>
    </location>
</feature>